<comment type="caution">
    <text evidence="7">The sequence shown here is derived from an EMBL/GenBank/DDBJ whole genome shotgun (WGS) entry which is preliminary data.</text>
</comment>
<evidence type="ECO:0000256" key="4">
    <source>
        <dbReference type="SAM" id="MobiDB-lite"/>
    </source>
</evidence>
<keyword evidence="1" id="KW-0547">Nucleotide-binding</keyword>
<evidence type="ECO:0000256" key="3">
    <source>
        <dbReference type="ARBA" id="ARBA00061607"/>
    </source>
</evidence>
<feature type="domain" description="ChlI/MoxR AAA lid" evidence="6">
    <location>
        <begin position="280"/>
        <end position="351"/>
    </location>
</feature>
<keyword evidence="2" id="KW-0067">ATP-binding</keyword>
<dbReference type="GO" id="GO:0016887">
    <property type="term" value="F:ATP hydrolysis activity"/>
    <property type="evidence" value="ECO:0007669"/>
    <property type="project" value="InterPro"/>
</dbReference>
<dbReference type="GO" id="GO:0005524">
    <property type="term" value="F:ATP binding"/>
    <property type="evidence" value="ECO:0007669"/>
    <property type="project" value="UniProtKB-KW"/>
</dbReference>
<dbReference type="AlphaFoldDB" id="A0A919Q3Z6"/>
<reference evidence="7" key="1">
    <citation type="submission" date="2021-01" db="EMBL/GenBank/DDBJ databases">
        <title>Whole genome shotgun sequence of Demequina activiva NBRC 110675.</title>
        <authorList>
            <person name="Komaki H."/>
            <person name="Tamura T."/>
        </authorList>
    </citation>
    <scope>NUCLEOTIDE SEQUENCE</scope>
    <source>
        <strain evidence="7">NBRC 110675</strain>
    </source>
</reference>
<dbReference type="Pfam" id="PF07726">
    <property type="entry name" value="AAA_3"/>
    <property type="match status" value="1"/>
</dbReference>
<sequence>MTETPENPVTAPDEAETPPEDASAGAVAPTVAQAEGEEPSAPSDDAADARASLSALRAEVGKAVVGQDQIVTGLVIALLCRGHVLLEGVPGVAKTLLVRTLSHTVSLDFSRVQFTPDLMPGDVTGSLVYDARSAAFSFREGPVFTNLLLADEINRTPPKTQSALLEAMEERQVTVDGEAKALPEPFMVIATQNPVEYEGTYPLPEAQVDRFLMKLPVPLPARDAETDVLLRHAAGFDARNLDAAGVSAVASLADLDAGREAVARVAVSREVAQYVVDLCRATREAPSVALGASPRGATALLSTARAWAWMRGGTFVTPDDVKALAEWTLGHRIQMRAEAELEGVTSAAVLQSVLASVPVPR</sequence>
<evidence type="ECO:0000259" key="6">
    <source>
        <dbReference type="Pfam" id="PF17863"/>
    </source>
</evidence>
<dbReference type="SUPFAM" id="SSF52540">
    <property type="entry name" value="P-loop containing nucleoside triphosphate hydrolases"/>
    <property type="match status" value="1"/>
</dbReference>
<dbReference type="PIRSF" id="PIRSF002849">
    <property type="entry name" value="AAA_ATPase_chaperone_MoxR_prd"/>
    <property type="match status" value="1"/>
</dbReference>
<feature type="region of interest" description="Disordered" evidence="4">
    <location>
        <begin position="1"/>
        <end position="48"/>
    </location>
</feature>
<protein>
    <recommendedName>
        <fullName evidence="9">MoxR-like ATPase</fullName>
    </recommendedName>
</protein>
<gene>
    <name evidence="7" type="ORF">Dac01nite_21480</name>
</gene>
<evidence type="ECO:0000313" key="8">
    <source>
        <dbReference type="Proteomes" id="UP000652354"/>
    </source>
</evidence>
<evidence type="ECO:0000313" key="7">
    <source>
        <dbReference type="EMBL" id="GIG55396.1"/>
    </source>
</evidence>
<dbReference type="FunFam" id="3.40.50.300:FF:000640">
    <property type="entry name" value="MoxR family ATPase"/>
    <property type="match status" value="1"/>
</dbReference>
<dbReference type="CDD" id="cd00009">
    <property type="entry name" value="AAA"/>
    <property type="match status" value="1"/>
</dbReference>
<organism evidence="7 8">
    <name type="scientific">Demequina activiva</name>
    <dbReference type="NCBI Taxonomy" id="1582364"/>
    <lineage>
        <taxon>Bacteria</taxon>
        <taxon>Bacillati</taxon>
        <taxon>Actinomycetota</taxon>
        <taxon>Actinomycetes</taxon>
        <taxon>Micrococcales</taxon>
        <taxon>Demequinaceae</taxon>
        <taxon>Demequina</taxon>
    </lineage>
</organism>
<dbReference type="InterPro" id="IPR050764">
    <property type="entry name" value="CbbQ/NirQ/NorQ/GpvN"/>
</dbReference>
<dbReference type="InterPro" id="IPR011703">
    <property type="entry name" value="ATPase_AAA-3"/>
</dbReference>
<dbReference type="Proteomes" id="UP000652354">
    <property type="component" value="Unassembled WGS sequence"/>
</dbReference>
<dbReference type="Gene3D" id="3.40.50.300">
    <property type="entry name" value="P-loop containing nucleotide triphosphate hydrolases"/>
    <property type="match status" value="1"/>
</dbReference>
<dbReference type="InterPro" id="IPR041628">
    <property type="entry name" value="ChlI/MoxR_AAA_lid"/>
</dbReference>
<keyword evidence="8" id="KW-1185">Reference proteome</keyword>
<evidence type="ECO:0000256" key="2">
    <source>
        <dbReference type="ARBA" id="ARBA00022840"/>
    </source>
</evidence>
<proteinExistence type="inferred from homology"/>
<accession>A0A919Q3Z6</accession>
<feature type="compositionally biased region" description="Low complexity" evidence="4">
    <location>
        <begin position="39"/>
        <end position="48"/>
    </location>
</feature>
<comment type="similarity">
    <text evidence="3">Belongs to the MoxR family.</text>
</comment>
<dbReference type="Gene3D" id="1.10.8.80">
    <property type="entry name" value="Magnesium chelatase subunit I, C-Terminal domain"/>
    <property type="match status" value="1"/>
</dbReference>
<feature type="domain" description="ATPase AAA-3" evidence="5">
    <location>
        <begin position="83"/>
        <end position="213"/>
    </location>
</feature>
<dbReference type="PANTHER" id="PTHR42759">
    <property type="entry name" value="MOXR FAMILY PROTEIN"/>
    <property type="match status" value="1"/>
</dbReference>
<name>A0A919Q3Z6_9MICO</name>
<dbReference type="InterPro" id="IPR027417">
    <property type="entry name" value="P-loop_NTPase"/>
</dbReference>
<evidence type="ECO:0008006" key="9">
    <source>
        <dbReference type="Google" id="ProtNLM"/>
    </source>
</evidence>
<dbReference type="EMBL" id="BONR01000005">
    <property type="protein sequence ID" value="GIG55396.1"/>
    <property type="molecule type" value="Genomic_DNA"/>
</dbReference>
<dbReference type="PANTHER" id="PTHR42759:SF1">
    <property type="entry name" value="MAGNESIUM-CHELATASE SUBUNIT CHLD"/>
    <property type="match status" value="1"/>
</dbReference>
<evidence type="ECO:0000259" key="5">
    <source>
        <dbReference type="Pfam" id="PF07726"/>
    </source>
</evidence>
<evidence type="ECO:0000256" key="1">
    <source>
        <dbReference type="ARBA" id="ARBA00022741"/>
    </source>
</evidence>
<dbReference type="Pfam" id="PF17863">
    <property type="entry name" value="AAA_lid_2"/>
    <property type="match status" value="1"/>
</dbReference>
<dbReference type="RefSeq" id="WP_373307249.1">
    <property type="nucleotide sequence ID" value="NZ_BONR01000005.1"/>
</dbReference>